<sequence>MSLPASNLPEFLQIPVTQQKNLLLLIISAIIIISSNPAQSQSLSSSPTNDISNSPDSATNFQPSLAVVIGVLAIMFLLTFLLLVYAKCCHRPSSPQYLNQENFGGLPRSVSRVSGIDKTVIESLPFFRFSTLKGWRDGLECSICLSRFEDVEILRLLPKCKHAFHIDCVDQWLEKHSGCPLCRCKVSKEDATLFANSSSFRFSNNQSARADSSLSTNLELFVEREGSARFGSQRSVQKIKEENDQEIFLEDEEVLHKFNHRIIISDYEHDLMGKNRWSNLSPCDLLFLKPQMVTSLSSNLFHDDQETIASMSSNNFDPYPPIKTCVESHDHGHDHDHDHDHQVIKIKEEIKRKREFEKKIKKFPGVEPDIDSSNELKSAKLVEKRSMSEIIVHPRFLGVEASNKEANLGEISAKEERLKKLWLPIARRTIQWFANRDHQQQINTRSQV</sequence>
<protein>
    <submittedName>
        <fullName evidence="1">Uncharacterized protein</fullName>
    </submittedName>
</protein>
<evidence type="ECO:0000313" key="1">
    <source>
        <dbReference type="EMBL" id="KAI3802897.1"/>
    </source>
</evidence>
<accession>A0ACB9I4B0</accession>
<evidence type="ECO:0000313" key="2">
    <source>
        <dbReference type="Proteomes" id="UP001056120"/>
    </source>
</evidence>
<dbReference type="EMBL" id="CM042027">
    <property type="protein sequence ID" value="KAI3802897.1"/>
    <property type="molecule type" value="Genomic_DNA"/>
</dbReference>
<reference evidence="2" key="1">
    <citation type="journal article" date="2022" name="Mol. Ecol. Resour.">
        <title>The genomes of chicory, endive, great burdock and yacon provide insights into Asteraceae palaeo-polyploidization history and plant inulin production.</title>
        <authorList>
            <person name="Fan W."/>
            <person name="Wang S."/>
            <person name="Wang H."/>
            <person name="Wang A."/>
            <person name="Jiang F."/>
            <person name="Liu H."/>
            <person name="Zhao H."/>
            <person name="Xu D."/>
            <person name="Zhang Y."/>
        </authorList>
    </citation>
    <scope>NUCLEOTIDE SEQUENCE [LARGE SCALE GENOMIC DNA]</scope>
    <source>
        <strain evidence="2">cv. Yunnan</strain>
    </source>
</reference>
<keyword evidence="2" id="KW-1185">Reference proteome</keyword>
<reference evidence="1 2" key="2">
    <citation type="journal article" date="2022" name="Mol. Ecol. Resour.">
        <title>The genomes of chicory, endive, great burdock and yacon provide insights into Asteraceae paleo-polyploidization history and plant inulin production.</title>
        <authorList>
            <person name="Fan W."/>
            <person name="Wang S."/>
            <person name="Wang H."/>
            <person name="Wang A."/>
            <person name="Jiang F."/>
            <person name="Liu H."/>
            <person name="Zhao H."/>
            <person name="Xu D."/>
            <person name="Zhang Y."/>
        </authorList>
    </citation>
    <scope>NUCLEOTIDE SEQUENCE [LARGE SCALE GENOMIC DNA]</scope>
    <source>
        <strain evidence="2">cv. Yunnan</strain>
        <tissue evidence="1">Leaves</tissue>
    </source>
</reference>
<organism evidence="1 2">
    <name type="scientific">Smallanthus sonchifolius</name>
    <dbReference type="NCBI Taxonomy" id="185202"/>
    <lineage>
        <taxon>Eukaryota</taxon>
        <taxon>Viridiplantae</taxon>
        <taxon>Streptophyta</taxon>
        <taxon>Embryophyta</taxon>
        <taxon>Tracheophyta</taxon>
        <taxon>Spermatophyta</taxon>
        <taxon>Magnoliopsida</taxon>
        <taxon>eudicotyledons</taxon>
        <taxon>Gunneridae</taxon>
        <taxon>Pentapetalae</taxon>
        <taxon>asterids</taxon>
        <taxon>campanulids</taxon>
        <taxon>Asterales</taxon>
        <taxon>Asteraceae</taxon>
        <taxon>Asteroideae</taxon>
        <taxon>Heliantheae alliance</taxon>
        <taxon>Millerieae</taxon>
        <taxon>Smallanthus</taxon>
    </lineage>
</organism>
<gene>
    <name evidence="1" type="ORF">L1987_31044</name>
</gene>
<proteinExistence type="predicted"/>
<dbReference type="Proteomes" id="UP001056120">
    <property type="component" value="Linkage Group LG10"/>
</dbReference>
<name>A0ACB9I4B0_9ASTR</name>
<comment type="caution">
    <text evidence="1">The sequence shown here is derived from an EMBL/GenBank/DDBJ whole genome shotgun (WGS) entry which is preliminary data.</text>
</comment>